<name>A0A6P4XYP3_BRABE</name>
<proteinExistence type="predicted"/>
<dbReference type="Gene3D" id="3.40.630.30">
    <property type="match status" value="1"/>
</dbReference>
<dbReference type="InterPro" id="IPR016181">
    <property type="entry name" value="Acyl_CoA_acyltransferase"/>
</dbReference>
<dbReference type="PANTHER" id="PTHR47237">
    <property type="entry name" value="SLL0310 PROTEIN"/>
    <property type="match status" value="1"/>
</dbReference>
<evidence type="ECO:0000313" key="3">
    <source>
        <dbReference type="RefSeq" id="XP_019617263.1"/>
    </source>
</evidence>
<dbReference type="CDD" id="cd04301">
    <property type="entry name" value="NAT_SF"/>
    <property type="match status" value="1"/>
</dbReference>
<dbReference type="RefSeq" id="XP_019617263.1">
    <property type="nucleotide sequence ID" value="XM_019761704.1"/>
</dbReference>
<dbReference type="AlphaFoldDB" id="A0A6P4XYP3"/>
<gene>
    <name evidence="3" type="primary">LOC109464666</name>
</gene>
<accession>A0A6P4XYP3</accession>
<dbReference type="GO" id="GO:0016747">
    <property type="term" value="F:acyltransferase activity, transferring groups other than amino-acyl groups"/>
    <property type="evidence" value="ECO:0007669"/>
    <property type="project" value="InterPro"/>
</dbReference>
<evidence type="ECO:0000259" key="1">
    <source>
        <dbReference type="PROSITE" id="PS51186"/>
    </source>
</evidence>
<dbReference type="GeneID" id="109464666"/>
<dbReference type="InterPro" id="IPR000182">
    <property type="entry name" value="GNAT_dom"/>
</dbReference>
<dbReference type="PROSITE" id="PS51186">
    <property type="entry name" value="GNAT"/>
    <property type="match status" value="1"/>
</dbReference>
<protein>
    <submittedName>
        <fullName evidence="3">Uncharacterized protein LOC109464666 isoform X2</fullName>
    </submittedName>
</protein>
<dbReference type="SUPFAM" id="SSF55729">
    <property type="entry name" value="Acyl-CoA N-acyltransferases (Nat)"/>
    <property type="match status" value="1"/>
</dbReference>
<dbReference type="InterPro" id="IPR052729">
    <property type="entry name" value="Acyl/Acetyltrans_Enzymes"/>
</dbReference>
<reference evidence="3" key="1">
    <citation type="submission" date="2025-08" db="UniProtKB">
        <authorList>
            <consortium name="RefSeq"/>
        </authorList>
    </citation>
    <scope>IDENTIFICATION</scope>
    <source>
        <tissue evidence="3">Gonad</tissue>
    </source>
</reference>
<organism evidence="2 3">
    <name type="scientific">Branchiostoma belcheri</name>
    <name type="common">Amphioxus</name>
    <dbReference type="NCBI Taxonomy" id="7741"/>
    <lineage>
        <taxon>Eukaryota</taxon>
        <taxon>Metazoa</taxon>
        <taxon>Chordata</taxon>
        <taxon>Cephalochordata</taxon>
        <taxon>Leptocardii</taxon>
        <taxon>Amphioxiformes</taxon>
        <taxon>Branchiostomatidae</taxon>
        <taxon>Branchiostoma</taxon>
    </lineage>
</organism>
<feature type="domain" description="N-acetyltransferase" evidence="1">
    <location>
        <begin position="1"/>
        <end position="146"/>
    </location>
</feature>
<dbReference type="Proteomes" id="UP000515135">
    <property type="component" value="Unplaced"/>
</dbReference>
<evidence type="ECO:0000313" key="2">
    <source>
        <dbReference type="Proteomes" id="UP000515135"/>
    </source>
</evidence>
<dbReference type="OrthoDB" id="5771378at2759"/>
<keyword evidence="2" id="KW-1185">Reference proteome</keyword>
<sequence length="168" mass="18551">MEVSLLVLEWAAAEGWHPGLYDTESFYHQDPTGFYLAEKDGVPIGGASVVKYGENFAFLDHVIIKPPFRGKGYARRMIKAVIEASGMSGANIGLDSVMHMQDAYNRIIGVKFAWKNTRFRGVGSNNIKGVKEDNHPAALVSVKQVNFEHLCVFDASVFGTPRPSFLKS</sequence>
<dbReference type="PANTHER" id="PTHR47237:SF1">
    <property type="entry name" value="SLL0310 PROTEIN"/>
    <property type="match status" value="1"/>
</dbReference>
<dbReference type="Pfam" id="PF00583">
    <property type="entry name" value="Acetyltransf_1"/>
    <property type="match status" value="1"/>
</dbReference>